<dbReference type="Proteomes" id="UP000267223">
    <property type="component" value="Unassembled WGS sequence"/>
</dbReference>
<feature type="domain" description="HipA-like C-terminal" evidence="3">
    <location>
        <begin position="63"/>
        <end position="237"/>
    </location>
</feature>
<dbReference type="OrthoDB" id="9812605at2"/>
<organism evidence="4 5">
    <name type="scientific">Hanamia caeni</name>
    <dbReference type="NCBI Taxonomy" id="2294116"/>
    <lineage>
        <taxon>Bacteria</taxon>
        <taxon>Pseudomonadati</taxon>
        <taxon>Bacteroidota</taxon>
        <taxon>Chitinophagia</taxon>
        <taxon>Chitinophagales</taxon>
        <taxon>Chitinophagaceae</taxon>
        <taxon>Hanamia</taxon>
    </lineage>
</organism>
<name>A0A3M9NS50_9BACT</name>
<keyword evidence="5" id="KW-1185">Reference proteome</keyword>
<keyword evidence="1" id="KW-0808">Transferase</keyword>
<evidence type="ECO:0000259" key="3">
    <source>
        <dbReference type="Pfam" id="PF07804"/>
    </source>
</evidence>
<comment type="caution">
    <text evidence="4">The sequence shown here is derived from an EMBL/GenBank/DDBJ whole genome shotgun (WGS) entry which is preliminary data.</text>
</comment>
<evidence type="ECO:0000256" key="2">
    <source>
        <dbReference type="ARBA" id="ARBA00022777"/>
    </source>
</evidence>
<accession>A0A3M9NS50</accession>
<evidence type="ECO:0000256" key="1">
    <source>
        <dbReference type="ARBA" id="ARBA00022679"/>
    </source>
</evidence>
<evidence type="ECO:0000313" key="5">
    <source>
        <dbReference type="Proteomes" id="UP000267223"/>
    </source>
</evidence>
<evidence type="ECO:0000313" key="4">
    <source>
        <dbReference type="EMBL" id="RNI39888.1"/>
    </source>
</evidence>
<dbReference type="Gene3D" id="1.10.1070.20">
    <property type="match status" value="1"/>
</dbReference>
<dbReference type="InterPro" id="IPR012893">
    <property type="entry name" value="HipA-like_C"/>
</dbReference>
<proteinExistence type="predicted"/>
<dbReference type="AlphaFoldDB" id="A0A3M9NS50"/>
<protein>
    <recommendedName>
        <fullName evidence="3">HipA-like C-terminal domain-containing protein</fullName>
    </recommendedName>
</protein>
<reference evidence="4 5" key="1">
    <citation type="submission" date="2018-11" db="EMBL/GenBank/DDBJ databases">
        <title>Draft genome sequence of Ferruginibacter sp. BO-59.</title>
        <authorList>
            <person name="Im W.T."/>
        </authorList>
    </citation>
    <scope>NUCLEOTIDE SEQUENCE [LARGE SCALE GENOMIC DNA]</scope>
    <source>
        <strain evidence="4 5">BO-59</strain>
    </source>
</reference>
<dbReference type="EMBL" id="RJJR01000001">
    <property type="protein sequence ID" value="RNI39888.1"/>
    <property type="molecule type" value="Genomic_DNA"/>
</dbReference>
<dbReference type="RefSeq" id="WP_123118779.1">
    <property type="nucleotide sequence ID" value="NZ_RJJR01000001.1"/>
</dbReference>
<dbReference type="GO" id="GO:0016301">
    <property type="term" value="F:kinase activity"/>
    <property type="evidence" value="ECO:0007669"/>
    <property type="project" value="UniProtKB-KW"/>
</dbReference>
<keyword evidence="2" id="KW-0418">Kinase</keyword>
<gene>
    <name evidence="4" type="ORF">EFY79_00870</name>
</gene>
<dbReference type="Pfam" id="PF07804">
    <property type="entry name" value="HipA_C"/>
    <property type="match status" value="1"/>
</dbReference>
<sequence>MKGNLRIETSLNCSGKLFNEQTIPLLKEKNYIVKNYDLDGDAPKQFIKAYFFKEDSGVKKLNPNSWFSYIAKTAEKWYPHESVIEFMINRIGQVLGINMNEICLVKANGQIRFLSKYFLNKNENLVHGAEICGEHLGDMLLAKEIADHKKTSRELFTFEFIKDAIRAVFPGSFEQLTLDLVKMLAFDALVGNNDRHFYNWGVIATKKKISILPTFAPVYDSARGLLWNRSDDNIINLLRNHKNGSKKVLNYIQEACPRISIESNTEANHFELMDFIVRYNDEYRQIIKEFACTENEEKVLKMLRKEFFPFFICERSELITLILKTRFKKVRGILI</sequence>